<feature type="domain" description="HTH araC/xylS-type" evidence="5">
    <location>
        <begin position="401"/>
        <end position="497"/>
    </location>
</feature>
<dbReference type="InterPro" id="IPR020449">
    <property type="entry name" value="Tscrpt_reg_AraC-type_HTH"/>
</dbReference>
<evidence type="ECO:0000256" key="1">
    <source>
        <dbReference type="ARBA" id="ARBA00023015"/>
    </source>
</evidence>
<feature type="transmembrane region" description="Helical" evidence="4">
    <location>
        <begin position="169"/>
        <end position="192"/>
    </location>
</feature>
<feature type="transmembrane region" description="Helical" evidence="4">
    <location>
        <begin position="198"/>
        <end position="218"/>
    </location>
</feature>
<dbReference type="InterPro" id="IPR018062">
    <property type="entry name" value="HTH_AraC-typ_CS"/>
</dbReference>
<dbReference type="RefSeq" id="WP_072993216.1">
    <property type="nucleotide sequence ID" value="NZ_FQYU01000003.1"/>
</dbReference>
<feature type="transmembrane region" description="Helical" evidence="4">
    <location>
        <begin position="314"/>
        <end position="333"/>
    </location>
</feature>
<dbReference type="PROSITE" id="PS00041">
    <property type="entry name" value="HTH_ARAC_FAMILY_1"/>
    <property type="match status" value="1"/>
</dbReference>
<dbReference type="Gene3D" id="1.10.10.60">
    <property type="entry name" value="Homeodomain-like"/>
    <property type="match status" value="2"/>
</dbReference>
<dbReference type="Gene3D" id="1.25.40.10">
    <property type="entry name" value="Tetratricopeptide repeat domain"/>
    <property type="match status" value="1"/>
</dbReference>
<name>A0A1M6HPV1_9FLAO</name>
<dbReference type="PANTHER" id="PTHR43280:SF29">
    <property type="entry name" value="ARAC-FAMILY TRANSCRIPTIONAL REGULATOR"/>
    <property type="match status" value="1"/>
</dbReference>
<dbReference type="AlphaFoldDB" id="A0A1M6HPV1"/>
<dbReference type="STRING" id="192903.SAMN04488513_103129"/>
<keyword evidence="4" id="KW-0812">Transmembrane</keyword>
<dbReference type="GO" id="GO:0003700">
    <property type="term" value="F:DNA-binding transcription factor activity"/>
    <property type="evidence" value="ECO:0007669"/>
    <property type="project" value="InterPro"/>
</dbReference>
<dbReference type="PROSITE" id="PS01124">
    <property type="entry name" value="HTH_ARAC_FAMILY_2"/>
    <property type="match status" value="1"/>
</dbReference>
<evidence type="ECO:0000256" key="4">
    <source>
        <dbReference type="SAM" id="Phobius"/>
    </source>
</evidence>
<keyword evidence="4" id="KW-0472">Membrane</keyword>
<dbReference type="PANTHER" id="PTHR43280">
    <property type="entry name" value="ARAC-FAMILY TRANSCRIPTIONAL REGULATOR"/>
    <property type="match status" value="1"/>
</dbReference>
<protein>
    <submittedName>
        <fullName evidence="6">Transcriptional regulator, AraC family</fullName>
    </submittedName>
</protein>
<feature type="transmembrane region" description="Helical" evidence="4">
    <location>
        <begin position="230"/>
        <end position="250"/>
    </location>
</feature>
<evidence type="ECO:0000256" key="2">
    <source>
        <dbReference type="ARBA" id="ARBA00023125"/>
    </source>
</evidence>
<keyword evidence="2" id="KW-0238">DNA-binding</keyword>
<evidence type="ECO:0000256" key="3">
    <source>
        <dbReference type="ARBA" id="ARBA00023163"/>
    </source>
</evidence>
<keyword evidence="1" id="KW-0805">Transcription regulation</keyword>
<dbReference type="InterPro" id="IPR009057">
    <property type="entry name" value="Homeodomain-like_sf"/>
</dbReference>
<dbReference type="InterPro" id="IPR018060">
    <property type="entry name" value="HTH_AraC"/>
</dbReference>
<dbReference type="SUPFAM" id="SSF46689">
    <property type="entry name" value="Homeodomain-like"/>
    <property type="match status" value="1"/>
</dbReference>
<dbReference type="Proteomes" id="UP000184543">
    <property type="component" value="Unassembled WGS sequence"/>
</dbReference>
<dbReference type="GO" id="GO:0043565">
    <property type="term" value="F:sequence-specific DNA binding"/>
    <property type="evidence" value="ECO:0007669"/>
    <property type="project" value="InterPro"/>
</dbReference>
<proteinExistence type="predicted"/>
<keyword evidence="7" id="KW-1185">Reference proteome</keyword>
<evidence type="ECO:0000313" key="6">
    <source>
        <dbReference type="EMBL" id="SHJ24133.1"/>
    </source>
</evidence>
<organism evidence="6 7">
    <name type="scientific">Pseudozobellia thermophila</name>
    <dbReference type="NCBI Taxonomy" id="192903"/>
    <lineage>
        <taxon>Bacteria</taxon>
        <taxon>Pseudomonadati</taxon>
        <taxon>Bacteroidota</taxon>
        <taxon>Flavobacteriia</taxon>
        <taxon>Flavobacteriales</taxon>
        <taxon>Flavobacteriaceae</taxon>
        <taxon>Pseudozobellia</taxon>
    </lineage>
</organism>
<feature type="transmembrane region" description="Helical" evidence="4">
    <location>
        <begin position="270"/>
        <end position="294"/>
    </location>
</feature>
<dbReference type="Pfam" id="PF12833">
    <property type="entry name" value="HTH_18"/>
    <property type="match status" value="1"/>
</dbReference>
<dbReference type="SMART" id="SM00342">
    <property type="entry name" value="HTH_ARAC"/>
    <property type="match status" value="1"/>
</dbReference>
<feature type="transmembrane region" description="Helical" evidence="4">
    <location>
        <begin position="339"/>
        <end position="359"/>
    </location>
</feature>
<dbReference type="SUPFAM" id="SSF48452">
    <property type="entry name" value="TPR-like"/>
    <property type="match status" value="1"/>
</dbReference>
<keyword evidence="4" id="KW-1133">Transmembrane helix</keyword>
<dbReference type="EMBL" id="FQYU01000003">
    <property type="protein sequence ID" value="SHJ24133.1"/>
    <property type="molecule type" value="Genomic_DNA"/>
</dbReference>
<evidence type="ECO:0000313" key="7">
    <source>
        <dbReference type="Proteomes" id="UP000184543"/>
    </source>
</evidence>
<evidence type="ECO:0000259" key="5">
    <source>
        <dbReference type="PROSITE" id="PS01124"/>
    </source>
</evidence>
<sequence length="506" mass="59209">MRWSIVIALGYFWLTPIFAGPPPEPHNALKPAFGPDTGQSYIALADSLYYEHDYKAALHNYEYALALETTPSIKAPILKKMALSHAALDHVDECVDYIEESLRADFDPTVLTDDGFDIIRDTPLFDQLDDKYTPSFNIWSSIYLYVALIGFYISVMINFNKKIDSVARLLISLFIFIHSLFIFHICLSITKYEYVYPHSYLMSTSFSFLYGPLLYFYFKRTTQHYSFRPSDLFHLVPTLLLLIYLVPIYSLSGDEKLELLFQDAEDGFTLADFTLVSLKLTSLLAYGYFIRKLYLESKRKKELQRHTETWQRNLYRIHFLYIGTYLLYCIFISNGLYLFHFQIMCMALMVLYVGYFASVQPDVFSGFYRNTGKLLFKYEKSGLTKDLSLELMQNLRRLFDIEKIYKENDICLDKLAQRLDTTRHNASQVINEHFNMSFHELVNKYRIQEAKSMLKTDIRKNLNIIDIAYEVGYNNKVTFNKAFKKDTNLTPSQYQKTAVKPQEIPV</sequence>
<accession>A0A1M6HPV1</accession>
<reference evidence="7" key="1">
    <citation type="submission" date="2016-11" db="EMBL/GenBank/DDBJ databases">
        <authorList>
            <person name="Varghese N."/>
            <person name="Submissions S."/>
        </authorList>
    </citation>
    <scope>NUCLEOTIDE SEQUENCE [LARGE SCALE GENOMIC DNA]</scope>
    <source>
        <strain evidence="7">DSM 19858</strain>
    </source>
</reference>
<gene>
    <name evidence="6" type="ORF">SAMN04488513_103129</name>
</gene>
<keyword evidence="3" id="KW-0804">Transcription</keyword>
<feature type="transmembrane region" description="Helical" evidence="4">
    <location>
        <begin position="138"/>
        <end position="157"/>
    </location>
</feature>
<dbReference type="InterPro" id="IPR011990">
    <property type="entry name" value="TPR-like_helical_dom_sf"/>
</dbReference>
<dbReference type="PRINTS" id="PR00032">
    <property type="entry name" value="HTHARAC"/>
</dbReference>